<organism evidence="2 3">
    <name type="scientific">Azonexus hydrophilus</name>
    <dbReference type="NCBI Taxonomy" id="418702"/>
    <lineage>
        <taxon>Bacteria</taxon>
        <taxon>Pseudomonadati</taxon>
        <taxon>Pseudomonadota</taxon>
        <taxon>Betaproteobacteria</taxon>
        <taxon>Rhodocyclales</taxon>
        <taxon>Azonexaceae</taxon>
        <taxon>Azonexus</taxon>
    </lineage>
</organism>
<dbReference type="EMBL" id="CP151406">
    <property type="protein sequence ID" value="WZJ21843.1"/>
    <property type="molecule type" value="Genomic_DNA"/>
</dbReference>
<dbReference type="RefSeq" id="WP_341743884.1">
    <property type="nucleotide sequence ID" value="NZ_CP151406.1"/>
</dbReference>
<evidence type="ECO:0000313" key="2">
    <source>
        <dbReference type="EMBL" id="WZJ21843.1"/>
    </source>
</evidence>
<accession>A0ABZ2XHK1</accession>
<gene>
    <name evidence="2" type="ORF">AADV58_01475</name>
</gene>
<dbReference type="Proteomes" id="UP001479520">
    <property type="component" value="Chromosome"/>
</dbReference>
<name>A0ABZ2XHK1_9RHOO</name>
<protein>
    <recommendedName>
        <fullName evidence="4">VCBS repeat-containing protein</fullName>
    </recommendedName>
</protein>
<sequence length="327" mass="35790">MRIQESAVDMTASHTATSSRAEVIDSELRFDQLFQRLASDEADKGDKLRERVQKMLESLLESILAAMDGRQYRKEIAADLPADAEGGTPARSPARQMHWRRTVYERVSESETTQVCGSGLVKTCDGREIAFNFKVDMARAYSRESYAEESGSVELRDPLVLNFDGTYCQLVDSRFSFDLDADGTPEWLPELADGSCFLVFDRNGNGRADDGSELFGTRSGNGFADLATLDEDGNGWIDEGDSAFARLALWSGESFRSLAEAGVGALYTGAVVAPFSLKNADNELLGQIRAAGVYLMESGSAGLMQQVDLATSERSPGTQEPDQRQRL</sequence>
<feature type="region of interest" description="Disordered" evidence="1">
    <location>
        <begin position="1"/>
        <end position="20"/>
    </location>
</feature>
<dbReference type="PANTHER" id="PTHR39431:SF1">
    <property type="entry name" value="FRPA_C-RELATED PROTEIN"/>
    <property type="match status" value="1"/>
</dbReference>
<evidence type="ECO:0000256" key="1">
    <source>
        <dbReference type="SAM" id="MobiDB-lite"/>
    </source>
</evidence>
<proteinExistence type="predicted"/>
<keyword evidence="3" id="KW-1185">Reference proteome</keyword>
<evidence type="ECO:0008006" key="4">
    <source>
        <dbReference type="Google" id="ProtNLM"/>
    </source>
</evidence>
<evidence type="ECO:0000313" key="3">
    <source>
        <dbReference type="Proteomes" id="UP001479520"/>
    </source>
</evidence>
<dbReference type="PANTHER" id="PTHR39431">
    <property type="entry name" value="FRPA/C-RELATED PROTEIN"/>
    <property type="match status" value="1"/>
</dbReference>
<reference evidence="2 3" key="1">
    <citation type="submission" date="2024-04" db="EMBL/GenBank/DDBJ databases">
        <title>Dissimilatory iodate-reducing microorganisms contribute to the enrichment of iodine in groundwater.</title>
        <authorList>
            <person name="Jiang Z."/>
        </authorList>
    </citation>
    <scope>NUCLEOTIDE SEQUENCE [LARGE SCALE GENOMIC DNA]</scope>
    <source>
        <strain evidence="2 3">NCP973</strain>
    </source>
</reference>